<evidence type="ECO:0000259" key="1">
    <source>
        <dbReference type="PROSITE" id="PS50011"/>
    </source>
</evidence>
<dbReference type="SMART" id="SM00220">
    <property type="entry name" value="S_TKc"/>
    <property type="match status" value="1"/>
</dbReference>
<proteinExistence type="predicted"/>
<name>A0A1W2TWA3_ROSNE</name>
<gene>
    <name evidence="2" type="ORF">SAMD00023353_8400090</name>
</gene>
<dbReference type="Proteomes" id="UP000054516">
    <property type="component" value="Unassembled WGS sequence"/>
</dbReference>
<dbReference type="SUPFAM" id="SSF56112">
    <property type="entry name" value="Protein kinase-like (PK-like)"/>
    <property type="match status" value="1"/>
</dbReference>
<feature type="domain" description="Protein kinase" evidence="1">
    <location>
        <begin position="23"/>
        <end position="311"/>
    </location>
</feature>
<accession>A0A1W2TWA3</accession>
<dbReference type="PROSITE" id="PS50011">
    <property type="entry name" value="PROTEIN_KINASE_DOM"/>
    <property type="match status" value="1"/>
</dbReference>
<sequence length="342" mass="39069">MGSRDAEELEQKLKQFFAQDPRFRFVKALPSGATGDCVCFEERDTAGRTRKIVLKYPNDSTEETIQAMENEIKWVQILKHAEHTVNPIYIRNGPNEGLTGLDRVFIILEYLENGSLSQFVERAEDVVLPNRILWSIFLCLTRACVAMAWPPEQGQPEEVQPNVMPSALAHWDMHGGNMLFGHLGARQEHGLVPPLKLIDFDNSDTVDQEKVPNMSAVEEFDDELELAQYRREQGVTNPGIHANVLDVGLTMVRIVAEDPVLEVEDCREFIQNEHPLMDDDLQLLIVRCLAADPGNRPKLDELLHLAWNAVFSKTYRNTQYENYETDARVREIIQRFILNTNA</sequence>
<keyword evidence="3" id="KW-1185">Reference proteome</keyword>
<keyword evidence="2" id="KW-0418">Kinase</keyword>
<dbReference type="InterPro" id="IPR000719">
    <property type="entry name" value="Prot_kinase_dom"/>
</dbReference>
<protein>
    <submittedName>
        <fullName evidence="2">Putative serine threonine protein kinase protein</fullName>
    </submittedName>
</protein>
<keyword evidence="2" id="KW-0808">Transferase</keyword>
<dbReference type="InterPro" id="IPR011009">
    <property type="entry name" value="Kinase-like_dom_sf"/>
</dbReference>
<dbReference type="AlphaFoldDB" id="A0A1W2TWA3"/>
<evidence type="ECO:0000313" key="3">
    <source>
        <dbReference type="Proteomes" id="UP000054516"/>
    </source>
</evidence>
<dbReference type="OrthoDB" id="4635302at2759"/>
<reference evidence="2" key="1">
    <citation type="submission" date="2016-03" db="EMBL/GenBank/DDBJ databases">
        <title>Draft genome sequence of Rosellinia necatrix.</title>
        <authorList>
            <person name="Kanematsu S."/>
        </authorList>
    </citation>
    <scope>NUCLEOTIDE SEQUENCE [LARGE SCALE GENOMIC DNA]</scope>
    <source>
        <strain evidence="2">W97</strain>
    </source>
</reference>
<dbReference type="STRING" id="77044.A0A1W2TWA3"/>
<dbReference type="Gene3D" id="1.10.510.10">
    <property type="entry name" value="Transferase(Phosphotransferase) domain 1"/>
    <property type="match status" value="1"/>
</dbReference>
<dbReference type="OMA" id="MENEIKW"/>
<organism evidence="2">
    <name type="scientific">Rosellinia necatrix</name>
    <name type="common">White root-rot fungus</name>
    <dbReference type="NCBI Taxonomy" id="77044"/>
    <lineage>
        <taxon>Eukaryota</taxon>
        <taxon>Fungi</taxon>
        <taxon>Dikarya</taxon>
        <taxon>Ascomycota</taxon>
        <taxon>Pezizomycotina</taxon>
        <taxon>Sordariomycetes</taxon>
        <taxon>Xylariomycetidae</taxon>
        <taxon>Xylariales</taxon>
        <taxon>Xylariaceae</taxon>
        <taxon>Rosellinia</taxon>
    </lineage>
</organism>
<dbReference type="GO" id="GO:0005524">
    <property type="term" value="F:ATP binding"/>
    <property type="evidence" value="ECO:0007669"/>
    <property type="project" value="InterPro"/>
</dbReference>
<dbReference type="EMBL" id="DF977529">
    <property type="protein sequence ID" value="GAP92950.1"/>
    <property type="molecule type" value="Genomic_DNA"/>
</dbReference>
<evidence type="ECO:0000313" key="2">
    <source>
        <dbReference type="EMBL" id="GAP92950.1"/>
    </source>
</evidence>
<dbReference type="GO" id="GO:0004672">
    <property type="term" value="F:protein kinase activity"/>
    <property type="evidence" value="ECO:0007669"/>
    <property type="project" value="InterPro"/>
</dbReference>